<protein>
    <submittedName>
        <fullName evidence="2">LexA DNA binding domain-containing protein</fullName>
    </submittedName>
</protein>
<dbReference type="SUPFAM" id="SSF46785">
    <property type="entry name" value="Winged helix' DNA-binding domain"/>
    <property type="match status" value="1"/>
</dbReference>
<feature type="domain" description="LexA repressor DNA-binding" evidence="1">
    <location>
        <begin position="8"/>
        <end position="71"/>
    </location>
</feature>
<keyword evidence="3" id="KW-1185">Reference proteome</keyword>
<name>A0A4R2L5X6_9FIRM</name>
<gene>
    <name evidence="2" type="ORF">EV212_11936</name>
</gene>
<dbReference type="Gene3D" id="1.10.10.10">
    <property type="entry name" value="Winged helix-like DNA-binding domain superfamily/Winged helix DNA-binding domain"/>
    <property type="match status" value="1"/>
</dbReference>
<dbReference type="GO" id="GO:0006508">
    <property type="term" value="P:proteolysis"/>
    <property type="evidence" value="ECO:0007669"/>
    <property type="project" value="InterPro"/>
</dbReference>
<evidence type="ECO:0000259" key="1">
    <source>
        <dbReference type="Pfam" id="PF01726"/>
    </source>
</evidence>
<dbReference type="InterPro" id="IPR050077">
    <property type="entry name" value="LexA_repressor"/>
</dbReference>
<dbReference type="GO" id="GO:0004252">
    <property type="term" value="F:serine-type endopeptidase activity"/>
    <property type="evidence" value="ECO:0007669"/>
    <property type="project" value="InterPro"/>
</dbReference>
<dbReference type="InterPro" id="IPR036390">
    <property type="entry name" value="WH_DNA-bd_sf"/>
</dbReference>
<dbReference type="PANTHER" id="PTHR33516">
    <property type="entry name" value="LEXA REPRESSOR"/>
    <property type="match status" value="1"/>
</dbReference>
<dbReference type="AlphaFoldDB" id="A0A4R2L5X6"/>
<dbReference type="EMBL" id="SLXA01000019">
    <property type="protein sequence ID" value="TCO82163.1"/>
    <property type="molecule type" value="Genomic_DNA"/>
</dbReference>
<evidence type="ECO:0000313" key="3">
    <source>
        <dbReference type="Proteomes" id="UP000295711"/>
    </source>
</evidence>
<evidence type="ECO:0000313" key="2">
    <source>
        <dbReference type="EMBL" id="TCO82163.1"/>
    </source>
</evidence>
<dbReference type="PANTHER" id="PTHR33516:SF2">
    <property type="entry name" value="LEXA REPRESSOR-RELATED"/>
    <property type="match status" value="1"/>
</dbReference>
<proteinExistence type="predicted"/>
<dbReference type="Pfam" id="PF01726">
    <property type="entry name" value="LexA_DNA_bind"/>
    <property type="match status" value="1"/>
</dbReference>
<accession>A0A4R2L5X6</accession>
<sequence>MGGIDLKQTLTRKQEESYQCIVRFTEEHGFPPTVRELGALLGVASTSTVFSRIRQLEKSGYIRRVPASPRAIEIL</sequence>
<dbReference type="InterPro" id="IPR036388">
    <property type="entry name" value="WH-like_DNA-bd_sf"/>
</dbReference>
<dbReference type="Proteomes" id="UP000295711">
    <property type="component" value="Unassembled WGS sequence"/>
</dbReference>
<organism evidence="2 3">
    <name type="scientific">Frisingicoccus caecimuris</name>
    <dbReference type="NCBI Taxonomy" id="1796636"/>
    <lineage>
        <taxon>Bacteria</taxon>
        <taxon>Bacillati</taxon>
        <taxon>Bacillota</taxon>
        <taxon>Clostridia</taxon>
        <taxon>Lachnospirales</taxon>
        <taxon>Lachnospiraceae</taxon>
        <taxon>Frisingicoccus</taxon>
    </lineage>
</organism>
<reference evidence="2 3" key="1">
    <citation type="submission" date="2019-03" db="EMBL/GenBank/DDBJ databases">
        <title>Genomic Encyclopedia of Type Strains, Phase IV (KMG-IV): sequencing the most valuable type-strain genomes for metagenomic binning, comparative biology and taxonomic classification.</title>
        <authorList>
            <person name="Goeker M."/>
        </authorList>
    </citation>
    <scope>NUCLEOTIDE SEQUENCE [LARGE SCALE GENOMIC DNA]</scope>
    <source>
        <strain evidence="2 3">DSM 28559</strain>
    </source>
</reference>
<dbReference type="InterPro" id="IPR006199">
    <property type="entry name" value="LexA_DNA-bd_dom"/>
</dbReference>
<comment type="caution">
    <text evidence="2">The sequence shown here is derived from an EMBL/GenBank/DDBJ whole genome shotgun (WGS) entry which is preliminary data.</text>
</comment>